<protein>
    <recommendedName>
        <fullName evidence="3">Chaplin domain-containing protein</fullName>
    </recommendedName>
</protein>
<dbReference type="GeneID" id="91424321"/>
<dbReference type="Proteomes" id="UP000053271">
    <property type="component" value="Unassembled WGS sequence"/>
</dbReference>
<sequence>MAVGLTVVAMGAGIANAESAAAGGIGVIGSPAFDNTCTTIDHTNKAVAETVHASGLLNNVAQLPLSAPYQRCGGADLLLALDVELVTAIDGVV</sequence>
<accession>A0A117QPY7</accession>
<reference evidence="1 2" key="1">
    <citation type="submission" date="2015-10" db="EMBL/GenBank/DDBJ databases">
        <title>Draft genome sequence of Streptomyces longwoodensis DSM 41677, type strain for the species Streptomyces longwoodensis.</title>
        <authorList>
            <person name="Ruckert C."/>
            <person name="Winkler A."/>
            <person name="Kalinowski J."/>
            <person name="Kampfer P."/>
            <person name="Glaeser S."/>
        </authorList>
    </citation>
    <scope>NUCLEOTIDE SEQUENCE [LARGE SCALE GENOMIC DNA]</scope>
    <source>
        <strain evidence="1 2">DSM 41677</strain>
    </source>
</reference>
<comment type="caution">
    <text evidence="1">The sequence shown here is derived from an EMBL/GenBank/DDBJ whole genome shotgun (WGS) entry which is preliminary data.</text>
</comment>
<gene>
    <name evidence="1" type="ORF">AQJ30_06775</name>
</gene>
<dbReference type="EMBL" id="LMWS01000008">
    <property type="protein sequence ID" value="KUN40361.1"/>
    <property type="molecule type" value="Genomic_DNA"/>
</dbReference>
<name>A0A117QPY7_9ACTN</name>
<dbReference type="RefSeq" id="WP_067229897.1">
    <property type="nucleotide sequence ID" value="NZ_KQ948550.1"/>
</dbReference>
<dbReference type="AlphaFoldDB" id="A0A117QPY7"/>
<evidence type="ECO:0000313" key="1">
    <source>
        <dbReference type="EMBL" id="KUN40361.1"/>
    </source>
</evidence>
<evidence type="ECO:0008006" key="3">
    <source>
        <dbReference type="Google" id="ProtNLM"/>
    </source>
</evidence>
<evidence type="ECO:0000313" key="2">
    <source>
        <dbReference type="Proteomes" id="UP000053271"/>
    </source>
</evidence>
<organism evidence="1 2">
    <name type="scientific">Streptomyces longwoodensis</name>
    <dbReference type="NCBI Taxonomy" id="68231"/>
    <lineage>
        <taxon>Bacteria</taxon>
        <taxon>Bacillati</taxon>
        <taxon>Actinomycetota</taxon>
        <taxon>Actinomycetes</taxon>
        <taxon>Kitasatosporales</taxon>
        <taxon>Streptomycetaceae</taxon>
        <taxon>Streptomyces</taxon>
    </lineage>
</organism>
<keyword evidence="2" id="KW-1185">Reference proteome</keyword>
<proteinExistence type="predicted"/>